<comment type="caution">
    <text evidence="22">The sequence shown here is derived from an EMBL/GenBank/DDBJ whole genome shotgun (WGS) entry which is preliminary data.</text>
</comment>
<evidence type="ECO:0000256" key="6">
    <source>
        <dbReference type="ARBA" id="ARBA00022660"/>
    </source>
</evidence>
<organism evidence="22 23">
    <name type="scientific">Ancylostoma ceylanicum</name>
    <dbReference type="NCBI Taxonomy" id="53326"/>
    <lineage>
        <taxon>Eukaryota</taxon>
        <taxon>Metazoa</taxon>
        <taxon>Ecdysozoa</taxon>
        <taxon>Nematoda</taxon>
        <taxon>Chromadorea</taxon>
        <taxon>Rhabditida</taxon>
        <taxon>Rhabditina</taxon>
        <taxon>Rhabditomorpha</taxon>
        <taxon>Strongyloidea</taxon>
        <taxon>Ancylostomatidae</taxon>
        <taxon>Ancylostomatinae</taxon>
        <taxon>Ancylostoma</taxon>
    </lineage>
</organism>
<keyword evidence="10" id="KW-0378">Hydrolase</keyword>
<evidence type="ECO:0000256" key="2">
    <source>
        <dbReference type="ARBA" id="ARBA00005882"/>
    </source>
</evidence>
<dbReference type="Pfam" id="PF04800">
    <property type="entry name" value="NDUS4"/>
    <property type="match status" value="1"/>
</dbReference>
<dbReference type="SUPFAM" id="SSF54001">
    <property type="entry name" value="Cysteine proteinases"/>
    <property type="match status" value="1"/>
</dbReference>
<evidence type="ECO:0000256" key="7">
    <source>
        <dbReference type="ARBA" id="ARBA00022670"/>
    </source>
</evidence>
<dbReference type="InterPro" id="IPR025660">
    <property type="entry name" value="Pept_his_AS"/>
</dbReference>
<evidence type="ECO:0000256" key="11">
    <source>
        <dbReference type="ARBA" id="ARBA00022807"/>
    </source>
</evidence>
<evidence type="ECO:0000313" key="22">
    <source>
        <dbReference type="EMBL" id="EYC28863.1"/>
    </source>
</evidence>
<keyword evidence="8 20" id="KW-0732">Signal</keyword>
<evidence type="ECO:0000256" key="15">
    <source>
        <dbReference type="ARBA" id="ARBA00023136"/>
    </source>
</evidence>
<dbReference type="InterPro" id="IPR000169">
    <property type="entry name" value="Pept_cys_AS"/>
</dbReference>
<evidence type="ECO:0000256" key="16">
    <source>
        <dbReference type="ARBA" id="ARBA00023145"/>
    </source>
</evidence>
<dbReference type="STRING" id="53326.A0A016VQ15"/>
<dbReference type="InterPro" id="IPR013128">
    <property type="entry name" value="Peptidase_C1A"/>
</dbReference>
<evidence type="ECO:0000256" key="9">
    <source>
        <dbReference type="ARBA" id="ARBA00022792"/>
    </source>
</evidence>
<dbReference type="InterPro" id="IPR038765">
    <property type="entry name" value="Papain-like_cys_pep_sf"/>
</dbReference>
<evidence type="ECO:0000256" key="17">
    <source>
        <dbReference type="ARBA" id="ARBA00023157"/>
    </source>
</evidence>
<comment type="subcellular location">
    <subcellularLocation>
        <location evidence="1">Mitochondrion inner membrane</location>
    </subcellularLocation>
</comment>
<dbReference type="SMART" id="SM00645">
    <property type="entry name" value="Pept_C1"/>
    <property type="match status" value="1"/>
</dbReference>
<evidence type="ECO:0000256" key="4">
    <source>
        <dbReference type="ARBA" id="ARBA00015796"/>
    </source>
</evidence>
<evidence type="ECO:0000313" key="23">
    <source>
        <dbReference type="Proteomes" id="UP000024635"/>
    </source>
</evidence>
<name>A0A016VQ15_9BILA</name>
<keyword evidence="12" id="KW-0809">Transit peptide</keyword>
<feature type="signal peptide" evidence="20">
    <location>
        <begin position="1"/>
        <end position="17"/>
    </location>
</feature>
<evidence type="ECO:0000256" key="8">
    <source>
        <dbReference type="ARBA" id="ARBA00022729"/>
    </source>
</evidence>
<dbReference type="InterPro" id="IPR006885">
    <property type="entry name" value="NADH_UbQ_FeS_4_mit-like"/>
</dbReference>
<keyword evidence="17" id="KW-1015">Disulfide bond</keyword>
<evidence type="ECO:0000256" key="18">
    <source>
        <dbReference type="ARBA" id="ARBA00023180"/>
    </source>
</evidence>
<dbReference type="FunFam" id="3.90.70.10:FF:000031">
    <property type="entry name" value="Cathepsin B"/>
    <property type="match status" value="1"/>
</dbReference>
<keyword evidence="18" id="KW-0325">Glycoprotein</keyword>
<proteinExistence type="inferred from homology"/>
<dbReference type="GO" id="GO:0022900">
    <property type="term" value="P:electron transport chain"/>
    <property type="evidence" value="ECO:0007669"/>
    <property type="project" value="InterPro"/>
</dbReference>
<keyword evidence="13" id="KW-0249">Electron transport</keyword>
<dbReference type="GO" id="GO:0005743">
    <property type="term" value="C:mitochondrial inner membrane"/>
    <property type="evidence" value="ECO:0007669"/>
    <property type="project" value="UniProtKB-SubCell"/>
</dbReference>
<evidence type="ECO:0000256" key="10">
    <source>
        <dbReference type="ARBA" id="ARBA00022801"/>
    </source>
</evidence>
<keyword evidence="11" id="KW-0788">Thiol protease</keyword>
<dbReference type="Proteomes" id="UP000024635">
    <property type="component" value="Unassembled WGS sequence"/>
</dbReference>
<dbReference type="GO" id="GO:0006508">
    <property type="term" value="P:proteolysis"/>
    <property type="evidence" value="ECO:0007669"/>
    <property type="project" value="UniProtKB-KW"/>
</dbReference>
<keyword evidence="6" id="KW-0679">Respiratory chain</keyword>
<gene>
    <name evidence="22" type="primary">Acey_s0007.g3465</name>
    <name evidence="22" type="ORF">Y032_0007g3465</name>
</gene>
<dbReference type="InterPro" id="IPR038532">
    <property type="entry name" value="NDUFS4-like_sf"/>
</dbReference>
<keyword evidence="9" id="KW-0999">Mitochondrion inner membrane</keyword>
<dbReference type="CDD" id="cd02620">
    <property type="entry name" value="Peptidase_C1A_CathepsinB"/>
    <property type="match status" value="1"/>
</dbReference>
<dbReference type="EMBL" id="JARK01001343">
    <property type="protein sequence ID" value="EYC28863.1"/>
    <property type="molecule type" value="Genomic_DNA"/>
</dbReference>
<evidence type="ECO:0000256" key="3">
    <source>
        <dbReference type="ARBA" id="ARBA00008455"/>
    </source>
</evidence>
<evidence type="ECO:0000256" key="1">
    <source>
        <dbReference type="ARBA" id="ARBA00004273"/>
    </source>
</evidence>
<evidence type="ECO:0000259" key="21">
    <source>
        <dbReference type="SMART" id="SM00645"/>
    </source>
</evidence>
<feature type="domain" description="Peptidase C1A papain C-terminal" evidence="21">
    <location>
        <begin position="94"/>
        <end position="336"/>
    </location>
</feature>
<feature type="chain" id="PRO_5018610146" description="NADH dehydrogenase [ubiquinone] iron-sulfur protein 4, mitochondrial" evidence="20">
    <location>
        <begin position="18"/>
        <end position="421"/>
    </location>
</feature>
<keyword evidence="16" id="KW-0865">Zymogen</keyword>
<keyword evidence="5" id="KW-0813">Transport</keyword>
<dbReference type="Pfam" id="PF00112">
    <property type="entry name" value="Peptidase_C1"/>
    <property type="match status" value="1"/>
</dbReference>
<dbReference type="OrthoDB" id="10058785at2759"/>
<comment type="similarity">
    <text evidence="2">Belongs to the complex I NDUFS4 subunit family.</text>
</comment>
<dbReference type="InterPro" id="IPR000668">
    <property type="entry name" value="Peptidase_C1A_C"/>
</dbReference>
<keyword evidence="15" id="KW-0472">Membrane</keyword>
<accession>A0A016VQ15</accession>
<evidence type="ECO:0000256" key="14">
    <source>
        <dbReference type="ARBA" id="ARBA00023128"/>
    </source>
</evidence>
<comment type="function">
    <text evidence="19">Expression of the protease correlates with blood-feeding and suggests a role for the protease in blood digestion.</text>
</comment>
<keyword evidence="23" id="KW-1185">Reference proteome</keyword>
<protein>
    <recommendedName>
        <fullName evidence="4">NADH dehydrogenase [ubiquinone] iron-sulfur protein 4, mitochondrial</fullName>
    </recommendedName>
</protein>
<evidence type="ECO:0000256" key="5">
    <source>
        <dbReference type="ARBA" id="ARBA00022448"/>
    </source>
</evidence>
<evidence type="ECO:0000256" key="13">
    <source>
        <dbReference type="ARBA" id="ARBA00022982"/>
    </source>
</evidence>
<keyword evidence="14" id="KW-0496">Mitochondrion</keyword>
<dbReference type="GO" id="GO:0008234">
    <property type="term" value="F:cysteine-type peptidase activity"/>
    <property type="evidence" value="ECO:0007669"/>
    <property type="project" value="UniProtKB-KW"/>
</dbReference>
<evidence type="ECO:0000256" key="20">
    <source>
        <dbReference type="SAM" id="SignalP"/>
    </source>
</evidence>
<comment type="similarity">
    <text evidence="3">Belongs to the peptidase C1 family.</text>
</comment>
<dbReference type="PRINTS" id="PR00705">
    <property type="entry name" value="PAPAIN"/>
</dbReference>
<dbReference type="PROSITE" id="PS00139">
    <property type="entry name" value="THIOL_PROTEASE_CYS"/>
    <property type="match status" value="1"/>
</dbReference>
<reference evidence="23" key="1">
    <citation type="journal article" date="2015" name="Nat. Genet.">
        <title>The genome and transcriptome of the zoonotic hookworm Ancylostoma ceylanicum identify infection-specific gene families.</title>
        <authorList>
            <person name="Schwarz E.M."/>
            <person name="Hu Y."/>
            <person name="Antoshechkin I."/>
            <person name="Miller M.M."/>
            <person name="Sternberg P.W."/>
            <person name="Aroian R.V."/>
        </authorList>
    </citation>
    <scope>NUCLEOTIDE SEQUENCE</scope>
    <source>
        <strain evidence="23">HY135</strain>
    </source>
</reference>
<dbReference type="Gene3D" id="3.30.160.190">
    <property type="entry name" value="atu1810 like domain"/>
    <property type="match status" value="1"/>
</dbReference>
<sequence length="421" mass="47998">MLLLLYAFLAILPAVKSLTVAEYLAQPESEDVTKLKGQAFVDYINQQQSFFRAEYSPDAEQFVKSRIMDVEFVVDPDRKEPKDVLANTEFKIDIPEKFDARERWPNCTSIKHIRDQSNCGSCWAVAAMSAMSDRTCILSNGRINRILSDTEVLSCCFSNCGFGCRGGYVARALGYAWRHGISSGGPYGAKNACQPYAFYPCGQHKNQPYYGPCSNRLWPTPTCRRTCQLGYPIPFEKDKIFNKETFFIFSNETHIKHEIMTRGPVVATYTIYQDFNYYKKGIYIHKQGGMTGAHAVKIIGWGKENDVPYWLVANSWNTDWGEDGMCTFEKHTRKARVITVNESSHVMSHYTGTIQVPVPVLQDEAVDIGGRPPEHAEERTARIFRAAREATQSPWNNTKAWHIELDNRERWENPLMGWSST</sequence>
<evidence type="ECO:0000256" key="12">
    <source>
        <dbReference type="ARBA" id="ARBA00022946"/>
    </source>
</evidence>
<keyword evidence="7" id="KW-0645">Protease</keyword>
<evidence type="ECO:0000256" key="19">
    <source>
        <dbReference type="ARBA" id="ARBA00057399"/>
    </source>
</evidence>
<dbReference type="AlphaFoldDB" id="A0A016VQ15"/>
<dbReference type="Gene3D" id="3.90.70.10">
    <property type="entry name" value="Cysteine proteinases"/>
    <property type="match status" value="1"/>
</dbReference>
<dbReference type="PANTHER" id="PTHR12411">
    <property type="entry name" value="CYSTEINE PROTEASE FAMILY C1-RELATED"/>
    <property type="match status" value="1"/>
</dbReference>
<dbReference type="PROSITE" id="PS00639">
    <property type="entry name" value="THIOL_PROTEASE_HIS"/>
    <property type="match status" value="1"/>
</dbReference>